<dbReference type="FunFam" id="3.90.730.10:FF:000003">
    <property type="entry name" value="Ribonuclease 3"/>
    <property type="match status" value="2"/>
</dbReference>
<dbReference type="PANTHER" id="PTHR11240:SF72">
    <property type="entry name" value="RIBONUCLEASE 1"/>
    <property type="match status" value="1"/>
</dbReference>
<evidence type="ECO:0000256" key="7">
    <source>
        <dbReference type="ARBA" id="ARBA00054578"/>
    </source>
</evidence>
<evidence type="ECO:0000313" key="12">
    <source>
        <dbReference type="Proteomes" id="UP001281410"/>
    </source>
</evidence>
<dbReference type="Proteomes" id="UP001281410">
    <property type="component" value="Unassembled WGS sequence"/>
</dbReference>
<keyword evidence="6" id="KW-0456">Lyase</keyword>
<keyword evidence="12" id="KW-1185">Reference proteome</keyword>
<dbReference type="InterPro" id="IPR033130">
    <property type="entry name" value="RNase_T2_His_AS_2"/>
</dbReference>
<dbReference type="CDD" id="cd01061">
    <property type="entry name" value="RNase_T2_euk"/>
    <property type="match status" value="2"/>
</dbReference>
<dbReference type="GO" id="GO:0006401">
    <property type="term" value="P:RNA catabolic process"/>
    <property type="evidence" value="ECO:0007669"/>
    <property type="project" value="TreeGrafter"/>
</dbReference>
<keyword evidence="5" id="KW-1015">Disulfide bond</keyword>
<organism evidence="11 12">
    <name type="scientific">Dipteronia sinensis</name>
    <dbReference type="NCBI Taxonomy" id="43782"/>
    <lineage>
        <taxon>Eukaryota</taxon>
        <taxon>Viridiplantae</taxon>
        <taxon>Streptophyta</taxon>
        <taxon>Embryophyta</taxon>
        <taxon>Tracheophyta</taxon>
        <taxon>Spermatophyta</taxon>
        <taxon>Magnoliopsida</taxon>
        <taxon>eudicotyledons</taxon>
        <taxon>Gunneridae</taxon>
        <taxon>Pentapetalae</taxon>
        <taxon>rosids</taxon>
        <taxon>malvids</taxon>
        <taxon>Sapindales</taxon>
        <taxon>Sapindaceae</taxon>
        <taxon>Hippocastanoideae</taxon>
        <taxon>Acereae</taxon>
        <taxon>Dipteronia</taxon>
    </lineage>
</organism>
<evidence type="ECO:0000256" key="1">
    <source>
        <dbReference type="ARBA" id="ARBA00007469"/>
    </source>
</evidence>
<comment type="caution">
    <text evidence="11">The sequence shown here is derived from an EMBL/GenBank/DDBJ whole genome shotgun (WGS) entry which is preliminary data.</text>
</comment>
<proteinExistence type="inferred from homology"/>
<feature type="signal peptide" evidence="10">
    <location>
        <begin position="1"/>
        <end position="24"/>
    </location>
</feature>
<dbReference type="GO" id="GO:0016787">
    <property type="term" value="F:hydrolase activity"/>
    <property type="evidence" value="ECO:0007669"/>
    <property type="project" value="UniProtKB-KW"/>
</dbReference>
<reference evidence="11" key="1">
    <citation type="journal article" date="2023" name="Plant J.">
        <title>Genome sequences and population genomics provide insights into the demographic history, inbreeding, and mutation load of two 'living fossil' tree species of Dipteronia.</title>
        <authorList>
            <person name="Feng Y."/>
            <person name="Comes H.P."/>
            <person name="Chen J."/>
            <person name="Zhu S."/>
            <person name="Lu R."/>
            <person name="Zhang X."/>
            <person name="Li P."/>
            <person name="Qiu J."/>
            <person name="Olsen K.M."/>
            <person name="Qiu Y."/>
        </authorList>
    </citation>
    <scope>NUCLEOTIDE SEQUENCE</scope>
    <source>
        <strain evidence="11">NBL</strain>
    </source>
</reference>
<evidence type="ECO:0000256" key="2">
    <source>
        <dbReference type="ARBA" id="ARBA00022722"/>
    </source>
</evidence>
<dbReference type="GO" id="GO:0003723">
    <property type="term" value="F:RNA binding"/>
    <property type="evidence" value="ECO:0007669"/>
    <property type="project" value="InterPro"/>
</dbReference>
<feature type="active site" evidence="8">
    <location>
        <position position="62"/>
    </location>
</feature>
<keyword evidence="10" id="KW-0732">Signal</keyword>
<evidence type="ECO:0000256" key="9">
    <source>
        <dbReference type="RuleBase" id="RU004328"/>
    </source>
</evidence>
<evidence type="ECO:0000256" key="4">
    <source>
        <dbReference type="ARBA" id="ARBA00022801"/>
    </source>
</evidence>
<dbReference type="InterPro" id="IPR036430">
    <property type="entry name" value="RNase_T2-like_sf"/>
</dbReference>
<protein>
    <submittedName>
        <fullName evidence="11">Uncharacterized protein</fullName>
    </submittedName>
</protein>
<dbReference type="GO" id="GO:0005576">
    <property type="term" value="C:extracellular region"/>
    <property type="evidence" value="ECO:0007669"/>
    <property type="project" value="TreeGrafter"/>
</dbReference>
<dbReference type="InterPro" id="IPR001568">
    <property type="entry name" value="RNase_T2-like"/>
</dbReference>
<evidence type="ECO:0000256" key="8">
    <source>
        <dbReference type="PIRSR" id="PIRSR633697-1"/>
    </source>
</evidence>
<feature type="active site" evidence="8">
    <location>
        <position position="116"/>
    </location>
</feature>
<sequence length="414" mass="46449">MEFKNLSILIKLLLIQYLSVLCVSQSFDFFYFVQQWPGSYCDTAKSCCYPTTGKPAADFGIHGLWPNYKDGSYPSNCDPDSPFDQSKISDLKSSMQESWPTLACPSGDGTTFWSHEWEKHGTCSESNLNQHAYFKTALSLKNKVDLLQILKNAGIHPDGGSYSLESIKGAIKEAAGYTPWIECNNDQSGNSQLYQIYLCVDTSGSDLIECPDDFDFFYFVQQWPGSYCDTKQSCCYPKTGKPAADFGIHGLWPNYKDGSYPSNCDPDSVFDKSQISDMLSELQKSWPTLACPSSEGFKFWSHEWIKHGTCSESVFDQREYFEAGIKLKEKVNLLQILKNAGIKPDDEFYELDSISDAIKEATGFTPGIQCNVDSSHNSQLFEIYLCVDTSGTEFIKCPLLPKARCGSSVQFPKF</sequence>
<evidence type="ECO:0000256" key="10">
    <source>
        <dbReference type="SAM" id="SignalP"/>
    </source>
</evidence>
<evidence type="ECO:0000313" key="11">
    <source>
        <dbReference type="EMBL" id="KAK3223035.1"/>
    </source>
</evidence>
<evidence type="ECO:0000256" key="3">
    <source>
        <dbReference type="ARBA" id="ARBA00022759"/>
    </source>
</evidence>
<feature type="active site" evidence="8">
    <location>
        <position position="120"/>
    </location>
</feature>
<feature type="chain" id="PRO_5041976769" evidence="10">
    <location>
        <begin position="25"/>
        <end position="414"/>
    </location>
</feature>
<keyword evidence="2" id="KW-0540">Nuclease</keyword>
<dbReference type="EMBL" id="JANJYJ010000003">
    <property type="protein sequence ID" value="KAK3223035.1"/>
    <property type="molecule type" value="Genomic_DNA"/>
</dbReference>
<evidence type="ECO:0000256" key="5">
    <source>
        <dbReference type="ARBA" id="ARBA00023157"/>
    </source>
</evidence>
<evidence type="ECO:0000256" key="6">
    <source>
        <dbReference type="ARBA" id="ARBA00023239"/>
    </source>
</evidence>
<comment type="function">
    <text evidence="7">May remobilize phosphate, particularly when cells senesce or when phosphate becomes limiting.</text>
</comment>
<dbReference type="PROSITE" id="PS00531">
    <property type="entry name" value="RNASE_T2_2"/>
    <property type="match status" value="2"/>
</dbReference>
<dbReference type="GO" id="GO:0033897">
    <property type="term" value="F:ribonuclease T2 activity"/>
    <property type="evidence" value="ECO:0007669"/>
    <property type="project" value="InterPro"/>
</dbReference>
<dbReference type="SUPFAM" id="SSF55895">
    <property type="entry name" value="Ribonuclease Rh-like"/>
    <property type="match status" value="2"/>
</dbReference>
<keyword evidence="4" id="KW-0378">Hydrolase</keyword>
<name>A0AAE0ASQ6_9ROSI</name>
<dbReference type="Gene3D" id="3.90.730.10">
    <property type="entry name" value="Ribonuclease T2-like"/>
    <property type="match status" value="2"/>
</dbReference>
<keyword evidence="3" id="KW-0255">Endonuclease</keyword>
<gene>
    <name evidence="11" type="ORF">Dsin_010060</name>
</gene>
<accession>A0AAE0ASQ6</accession>
<dbReference type="InterPro" id="IPR018188">
    <property type="entry name" value="RNase_T2_His_AS_1"/>
</dbReference>
<dbReference type="AlphaFoldDB" id="A0AAE0ASQ6"/>
<dbReference type="InterPro" id="IPR033697">
    <property type="entry name" value="Ribonuclease_T2_eukaryotic"/>
</dbReference>
<dbReference type="Pfam" id="PF00445">
    <property type="entry name" value="Ribonuclease_T2"/>
    <property type="match status" value="2"/>
</dbReference>
<dbReference type="PROSITE" id="PS00530">
    <property type="entry name" value="RNASE_T2_1"/>
    <property type="match status" value="2"/>
</dbReference>
<comment type="similarity">
    <text evidence="1 9">Belongs to the RNase T2 family.</text>
</comment>
<dbReference type="PANTHER" id="PTHR11240">
    <property type="entry name" value="RIBONUCLEASE T2"/>
    <property type="match status" value="1"/>
</dbReference>